<accession>A0A6I8LR96</accession>
<dbReference type="AlphaFoldDB" id="A0A6I8LR96"/>
<name>A0A6I8LR96_9PSEU</name>
<keyword evidence="3" id="KW-1185">Reference proteome</keyword>
<feature type="region of interest" description="Disordered" evidence="1">
    <location>
        <begin position="1"/>
        <end position="35"/>
    </location>
</feature>
<sequence length="60" mass="6421">MRAGGSAAPGRRRGRRAAGAAAPERSAAAAQRSGPVRYEPTDRFWLAVLSSLLRDYRHAA</sequence>
<reference evidence="2 3" key="1">
    <citation type="submission" date="2019-09" db="EMBL/GenBank/DDBJ databases">
        <authorList>
            <person name="Leyn A S."/>
        </authorList>
    </citation>
    <scope>NUCLEOTIDE SEQUENCE [LARGE SCALE GENOMIC DNA]</scope>
    <source>
        <strain evidence="2">AA231_1</strain>
    </source>
</reference>
<proteinExistence type="predicted"/>
<gene>
    <name evidence="2" type="ORF">AA23TX_04621</name>
</gene>
<dbReference type="Proteomes" id="UP000399805">
    <property type="component" value="Unassembled WGS sequence"/>
</dbReference>
<feature type="compositionally biased region" description="Low complexity" evidence="1">
    <location>
        <begin position="17"/>
        <end position="30"/>
    </location>
</feature>
<dbReference type="EMBL" id="CABVGP010000002">
    <property type="protein sequence ID" value="VVJ19600.1"/>
    <property type="molecule type" value="Genomic_DNA"/>
</dbReference>
<protein>
    <submittedName>
        <fullName evidence="2">Uncharacterized protein</fullName>
    </submittedName>
</protein>
<evidence type="ECO:0000313" key="2">
    <source>
        <dbReference type="EMBL" id="VVJ19600.1"/>
    </source>
</evidence>
<evidence type="ECO:0000313" key="3">
    <source>
        <dbReference type="Proteomes" id="UP000399805"/>
    </source>
</evidence>
<organism evidence="2 3">
    <name type="scientific">Amycolatopsis camponoti</name>
    <dbReference type="NCBI Taxonomy" id="2606593"/>
    <lineage>
        <taxon>Bacteria</taxon>
        <taxon>Bacillati</taxon>
        <taxon>Actinomycetota</taxon>
        <taxon>Actinomycetes</taxon>
        <taxon>Pseudonocardiales</taxon>
        <taxon>Pseudonocardiaceae</taxon>
        <taxon>Amycolatopsis</taxon>
    </lineage>
</organism>
<evidence type="ECO:0000256" key="1">
    <source>
        <dbReference type="SAM" id="MobiDB-lite"/>
    </source>
</evidence>